<gene>
    <name evidence="2" type="ORF">CHS0354_028407</name>
</gene>
<proteinExistence type="predicted"/>
<evidence type="ECO:0000313" key="2">
    <source>
        <dbReference type="EMBL" id="KAK3577689.1"/>
    </source>
</evidence>
<feature type="chain" id="PRO_5042130753" evidence="1">
    <location>
        <begin position="39"/>
        <end position="136"/>
    </location>
</feature>
<reference evidence="2" key="1">
    <citation type="journal article" date="2021" name="Genome Biol. Evol.">
        <title>A High-Quality Reference Genome for a Parasitic Bivalve with Doubly Uniparental Inheritance (Bivalvia: Unionida).</title>
        <authorList>
            <person name="Smith C.H."/>
        </authorList>
    </citation>
    <scope>NUCLEOTIDE SEQUENCE</scope>
    <source>
        <strain evidence="2">CHS0354</strain>
    </source>
</reference>
<dbReference type="Proteomes" id="UP001195483">
    <property type="component" value="Unassembled WGS sequence"/>
</dbReference>
<keyword evidence="1" id="KW-0732">Signal</keyword>
<evidence type="ECO:0000256" key="1">
    <source>
        <dbReference type="SAM" id="SignalP"/>
    </source>
</evidence>
<dbReference type="EMBL" id="JAEAOA010001696">
    <property type="protein sequence ID" value="KAK3577689.1"/>
    <property type="molecule type" value="Genomic_DNA"/>
</dbReference>
<reference evidence="2" key="3">
    <citation type="submission" date="2023-05" db="EMBL/GenBank/DDBJ databases">
        <authorList>
            <person name="Smith C.H."/>
        </authorList>
    </citation>
    <scope>NUCLEOTIDE SEQUENCE</scope>
    <source>
        <strain evidence="2">CHS0354</strain>
        <tissue evidence="2">Mantle</tissue>
    </source>
</reference>
<evidence type="ECO:0000313" key="3">
    <source>
        <dbReference type="Proteomes" id="UP001195483"/>
    </source>
</evidence>
<feature type="signal peptide" evidence="1">
    <location>
        <begin position="1"/>
        <end position="38"/>
    </location>
</feature>
<protein>
    <submittedName>
        <fullName evidence="2">Uncharacterized protein</fullName>
    </submittedName>
</protein>
<name>A0AAE0RQG1_9BIVA</name>
<comment type="caution">
    <text evidence="2">The sequence shown here is derived from an EMBL/GenBank/DDBJ whole genome shotgun (WGS) entry which is preliminary data.</text>
</comment>
<dbReference type="AlphaFoldDB" id="A0AAE0RQG1"/>
<keyword evidence="3" id="KW-1185">Reference proteome</keyword>
<sequence length="136" mass="15314">MTRHHPNNPTRTRACGDKSYLTLVSVLVILMRVETTVGVYTCGQTVGEGKGFDTCQLHPVSGKICQPCRDFVEYCNSTRMPQGCNPYCLDQQRTEYEANFKNITIERDSLLRSCSDAQDNFVKEKATLLANITQDL</sequence>
<accession>A0AAE0RQG1</accession>
<organism evidence="2 3">
    <name type="scientific">Potamilus streckersoni</name>
    <dbReference type="NCBI Taxonomy" id="2493646"/>
    <lineage>
        <taxon>Eukaryota</taxon>
        <taxon>Metazoa</taxon>
        <taxon>Spiralia</taxon>
        <taxon>Lophotrochozoa</taxon>
        <taxon>Mollusca</taxon>
        <taxon>Bivalvia</taxon>
        <taxon>Autobranchia</taxon>
        <taxon>Heteroconchia</taxon>
        <taxon>Palaeoheterodonta</taxon>
        <taxon>Unionida</taxon>
        <taxon>Unionoidea</taxon>
        <taxon>Unionidae</taxon>
        <taxon>Ambleminae</taxon>
        <taxon>Lampsilini</taxon>
        <taxon>Potamilus</taxon>
    </lineage>
</organism>
<reference evidence="2" key="2">
    <citation type="journal article" date="2021" name="Genome Biol. Evol.">
        <title>Developing a high-quality reference genome for a parasitic bivalve with doubly uniparental inheritance (Bivalvia: Unionida).</title>
        <authorList>
            <person name="Smith C.H."/>
        </authorList>
    </citation>
    <scope>NUCLEOTIDE SEQUENCE</scope>
    <source>
        <strain evidence="2">CHS0354</strain>
        <tissue evidence="2">Mantle</tissue>
    </source>
</reference>